<protein>
    <submittedName>
        <fullName evidence="1">Uncharacterized protein</fullName>
    </submittedName>
</protein>
<reference evidence="1 2" key="1">
    <citation type="submission" date="2014-11" db="EMBL/GenBank/DDBJ databases">
        <title>Genetic blueprint of the zoonotic pathogen Toxocara canis.</title>
        <authorList>
            <person name="Zhu X.-Q."/>
            <person name="Korhonen P.K."/>
            <person name="Cai H."/>
            <person name="Young N.D."/>
            <person name="Nejsum P."/>
            <person name="von Samson-Himmelstjerna G."/>
            <person name="Boag P.R."/>
            <person name="Tan P."/>
            <person name="Li Q."/>
            <person name="Min J."/>
            <person name="Yang Y."/>
            <person name="Wang X."/>
            <person name="Fang X."/>
            <person name="Hall R.S."/>
            <person name="Hofmann A."/>
            <person name="Sternberg P.W."/>
            <person name="Jex A.R."/>
            <person name="Gasser R.B."/>
        </authorList>
    </citation>
    <scope>NUCLEOTIDE SEQUENCE [LARGE SCALE GENOMIC DNA]</scope>
    <source>
        <strain evidence="1">PN_DK_2014</strain>
    </source>
</reference>
<dbReference type="Proteomes" id="UP000031036">
    <property type="component" value="Unassembled WGS sequence"/>
</dbReference>
<dbReference type="AlphaFoldDB" id="A0A0B2US15"/>
<evidence type="ECO:0000313" key="2">
    <source>
        <dbReference type="Proteomes" id="UP000031036"/>
    </source>
</evidence>
<proteinExistence type="predicted"/>
<comment type="caution">
    <text evidence="1">The sequence shown here is derived from an EMBL/GenBank/DDBJ whole genome shotgun (WGS) entry which is preliminary data.</text>
</comment>
<sequence length="150" mass="16212">MEAHVVQRGIRNERQPSTCRVRRASRDVTYSMGVNRLLYRGQGTSHGASSQGMSAGTNSVAARRPGIVISQGYGPMVASQPRPDDIVTQCVINALRPPTLITGGTRTSSSLRANVQHSGRPVEHSVSSCYSGCHLRFFAAIAYLINLRMA</sequence>
<keyword evidence="2" id="KW-1185">Reference proteome</keyword>
<gene>
    <name evidence="1" type="ORF">Tcan_07774</name>
</gene>
<organism evidence="1 2">
    <name type="scientific">Toxocara canis</name>
    <name type="common">Canine roundworm</name>
    <dbReference type="NCBI Taxonomy" id="6265"/>
    <lineage>
        <taxon>Eukaryota</taxon>
        <taxon>Metazoa</taxon>
        <taxon>Ecdysozoa</taxon>
        <taxon>Nematoda</taxon>
        <taxon>Chromadorea</taxon>
        <taxon>Rhabditida</taxon>
        <taxon>Spirurina</taxon>
        <taxon>Ascaridomorpha</taxon>
        <taxon>Ascaridoidea</taxon>
        <taxon>Toxocaridae</taxon>
        <taxon>Toxocara</taxon>
    </lineage>
</organism>
<dbReference type="EMBL" id="JPKZ01004117">
    <property type="protein sequence ID" value="KHN72044.1"/>
    <property type="molecule type" value="Genomic_DNA"/>
</dbReference>
<name>A0A0B2US15_TOXCA</name>
<evidence type="ECO:0000313" key="1">
    <source>
        <dbReference type="EMBL" id="KHN72044.1"/>
    </source>
</evidence>
<accession>A0A0B2US15</accession>